<feature type="compositionally biased region" description="Low complexity" evidence="1">
    <location>
        <begin position="188"/>
        <end position="211"/>
    </location>
</feature>
<dbReference type="EMBL" id="LQZT01000012">
    <property type="protein sequence ID" value="OCW57734.1"/>
    <property type="molecule type" value="Genomic_DNA"/>
</dbReference>
<dbReference type="InterPro" id="IPR036779">
    <property type="entry name" value="LysM_dom_sf"/>
</dbReference>
<gene>
    <name evidence="3" type="ORF">AWJ14_02710</name>
</gene>
<evidence type="ECO:0000256" key="1">
    <source>
        <dbReference type="SAM" id="MobiDB-lite"/>
    </source>
</evidence>
<dbReference type="Pfam" id="PF01476">
    <property type="entry name" value="LysM"/>
    <property type="match status" value="1"/>
</dbReference>
<dbReference type="AlphaFoldDB" id="A0A1C1YW07"/>
<dbReference type="RefSeq" id="WP_066177924.1">
    <property type="nucleotide sequence ID" value="NZ_LQZT01000012.1"/>
</dbReference>
<keyword evidence="4" id="KW-1185">Reference proteome</keyword>
<dbReference type="PANTHER" id="PTHR34700:SF4">
    <property type="entry name" value="PHAGE-LIKE ELEMENT PBSX PROTEIN XKDP"/>
    <property type="match status" value="1"/>
</dbReference>
<accession>A0A1C1YW07</accession>
<reference evidence="3 4" key="1">
    <citation type="submission" date="2015-12" db="EMBL/GenBank/DDBJ databases">
        <authorList>
            <person name="Shamseldin A."/>
            <person name="Moawad H."/>
            <person name="Abd El-Rahim W.M."/>
            <person name="Sadowsky M.J."/>
        </authorList>
    </citation>
    <scope>NUCLEOTIDE SEQUENCE [LARGE SCALE GENOMIC DNA]</scope>
    <source>
        <strain evidence="3 4">JC234</strain>
    </source>
</reference>
<dbReference type="InterPro" id="IPR018392">
    <property type="entry name" value="LysM"/>
</dbReference>
<feature type="compositionally biased region" description="Low complexity" evidence="1">
    <location>
        <begin position="51"/>
        <end position="72"/>
    </location>
</feature>
<feature type="region of interest" description="Disordered" evidence="1">
    <location>
        <begin position="36"/>
        <end position="72"/>
    </location>
</feature>
<sequence length="674" mass="67834">MTKSNAGFLALVAVAVAAAIGAFFVSPKLFRANVDTASQSAPPSGTAGDTAAPEPAQADAAPAPESAGAEPAGDQAWIVPSFDVLRVEPDGSTVIAGKAEPGTTLDIMNGEQVLSSTQVGPSGDFAAVLDVPLAAGDYQLNLRIRDGEGGSRLSEEVATVSIPKDPGGDLLAMVTKPGKASRIIAQPAAEGDQPAAAAADTAQSGDAATASDAKEETASAAPAQTPDQSVAPDVAGSETAAADPAPAAEAPARQSDGTDAAAPVGTETPALQDASTVLAAPDSPVDAGEGTHETADAPAQEPQGADPAAAEVATAMAAPQAGEPEARPQPDKTVLPAGATVRVDAVEIEGGRMFVAGSAPPGFSVRVSADGIAIGTEKADETGRFIVEAMTALSVGDHTISADLMDGAGEQVLLRATVPFQRPEGEALAAVAPSVPVVADPAAQAAPVVADMAELSRLREESFDALSRLSELLSQSGQAADAAFSSAYDDAVAKLRAAASARLPEDAGAEAMAMAQAMRAQAQASLEAILPPAQADGQPAPAAEQAASDPAGLRERVVRAETALSEPSEMAVVASGAPVPTPRPDDGAGPRTIVQAPLAKAPGAVIIRRGDTLWQISRRTYGQGVRYTTIYVANRSQIQNPDRIKPGQVFSVPESPLDNAEEMHRQLLGGSKTR</sequence>
<evidence type="ECO:0000313" key="3">
    <source>
        <dbReference type="EMBL" id="OCW57734.1"/>
    </source>
</evidence>
<protein>
    <recommendedName>
        <fullName evidence="2">LysM domain-containing protein</fullName>
    </recommendedName>
</protein>
<proteinExistence type="predicted"/>
<dbReference type="Gene3D" id="3.10.350.10">
    <property type="entry name" value="LysM domain"/>
    <property type="match status" value="1"/>
</dbReference>
<feature type="domain" description="LysM" evidence="2">
    <location>
        <begin position="603"/>
        <end position="652"/>
    </location>
</feature>
<feature type="compositionally biased region" description="Low complexity" evidence="1">
    <location>
        <begin position="240"/>
        <end position="252"/>
    </location>
</feature>
<dbReference type="SMART" id="SM00257">
    <property type="entry name" value="LysM"/>
    <property type="match status" value="1"/>
</dbReference>
<feature type="compositionally biased region" description="Low complexity" evidence="1">
    <location>
        <begin position="305"/>
        <end position="321"/>
    </location>
</feature>
<evidence type="ECO:0000259" key="2">
    <source>
        <dbReference type="PROSITE" id="PS51782"/>
    </source>
</evidence>
<dbReference type="PANTHER" id="PTHR34700">
    <property type="entry name" value="POTASSIUM BINDING PROTEIN KBP"/>
    <property type="match status" value="1"/>
</dbReference>
<dbReference type="STRING" id="1480615.AWJ14_02710"/>
<dbReference type="PROSITE" id="PS51782">
    <property type="entry name" value="LYSM"/>
    <property type="match status" value="1"/>
</dbReference>
<feature type="region of interest" description="Disordered" evidence="1">
    <location>
        <begin position="188"/>
        <end position="333"/>
    </location>
</feature>
<dbReference type="Proteomes" id="UP000094795">
    <property type="component" value="Unassembled WGS sequence"/>
</dbReference>
<feature type="region of interest" description="Disordered" evidence="1">
    <location>
        <begin position="564"/>
        <end position="588"/>
    </location>
</feature>
<feature type="region of interest" description="Disordered" evidence="1">
    <location>
        <begin position="533"/>
        <end position="552"/>
    </location>
</feature>
<evidence type="ECO:0000313" key="4">
    <source>
        <dbReference type="Proteomes" id="UP000094795"/>
    </source>
</evidence>
<comment type="caution">
    <text evidence="3">The sequence shown here is derived from an EMBL/GenBank/DDBJ whole genome shotgun (WGS) entry which is preliminary data.</text>
</comment>
<dbReference type="CDD" id="cd00118">
    <property type="entry name" value="LysM"/>
    <property type="match status" value="1"/>
</dbReference>
<dbReference type="InterPro" id="IPR052196">
    <property type="entry name" value="Bact_Kbp"/>
</dbReference>
<name>A0A1C1YW07_9HYPH</name>
<organism evidence="3 4">
    <name type="scientific">Hoeflea olei</name>
    <dbReference type="NCBI Taxonomy" id="1480615"/>
    <lineage>
        <taxon>Bacteria</taxon>
        <taxon>Pseudomonadati</taxon>
        <taxon>Pseudomonadota</taxon>
        <taxon>Alphaproteobacteria</taxon>
        <taxon>Hyphomicrobiales</taxon>
        <taxon>Rhizobiaceae</taxon>
        <taxon>Hoeflea</taxon>
    </lineage>
</organism>
<feature type="compositionally biased region" description="Low complexity" evidence="1">
    <location>
        <begin position="533"/>
        <end position="551"/>
    </location>
</feature>
<dbReference type="OrthoDB" id="370541at2"/>